<dbReference type="EMBL" id="CP069213">
    <property type="protein sequence ID" value="QRH01159.1"/>
    <property type="molecule type" value="Genomic_DNA"/>
</dbReference>
<protein>
    <submittedName>
        <fullName evidence="1">Uncharacterized protein</fullName>
    </submittedName>
</protein>
<gene>
    <name evidence="1" type="ORF">JQC75_15040</name>
</gene>
<evidence type="ECO:0000313" key="1">
    <source>
        <dbReference type="EMBL" id="QRH01159.1"/>
    </source>
</evidence>
<name>A0ABX7G1J8_9GAMM</name>
<accession>A0ABX7G1J8</accession>
<dbReference type="RefSeq" id="WP_203324848.1">
    <property type="nucleotide sequence ID" value="NZ_CP069213.1"/>
</dbReference>
<sequence length="115" mass="12699">MPPFQLPDIKVWNVANDYQISASLLNEKSLEKGSAPGYGWVAGINAAIALEIYLKSFLSKDNLTPIGVGGIYQQTSDVTFGHNLPKLYQKIDPLMQSELKASYAKLYPEQGRIPL</sequence>
<proteinExistence type="predicted"/>
<organism evidence="1 2">
    <name type="scientific">Shewanella litorisediminis</name>
    <dbReference type="NCBI Taxonomy" id="1173586"/>
    <lineage>
        <taxon>Bacteria</taxon>
        <taxon>Pseudomonadati</taxon>
        <taxon>Pseudomonadota</taxon>
        <taxon>Gammaproteobacteria</taxon>
        <taxon>Alteromonadales</taxon>
        <taxon>Shewanellaceae</taxon>
        <taxon>Shewanella</taxon>
    </lineage>
</organism>
<keyword evidence="2" id="KW-1185">Reference proteome</keyword>
<evidence type="ECO:0000313" key="2">
    <source>
        <dbReference type="Proteomes" id="UP000596252"/>
    </source>
</evidence>
<dbReference type="Proteomes" id="UP000596252">
    <property type="component" value="Chromosome"/>
</dbReference>
<reference evidence="1 2" key="1">
    <citation type="journal article" date="2012" name="Antonie Van Leeuwenhoek">
        <title>Shewanella litorisediminis sp. nov., a gammaproteobacterium isolated from a tidal flat sediment.</title>
        <authorList>
            <person name="Lee M.H."/>
            <person name="Yoon J.H."/>
        </authorList>
    </citation>
    <scope>NUCLEOTIDE SEQUENCE [LARGE SCALE GENOMIC DNA]</scope>
    <source>
        <strain evidence="1 2">SMK1-12</strain>
    </source>
</reference>